<evidence type="ECO:0000313" key="1">
    <source>
        <dbReference type="EMBL" id="MDI5891881.1"/>
    </source>
</evidence>
<dbReference type="EMBL" id="JASCQP010000028">
    <property type="protein sequence ID" value="MDI5891881.1"/>
    <property type="molecule type" value="Genomic_DNA"/>
</dbReference>
<dbReference type="Proteomes" id="UP001225957">
    <property type="component" value="Unassembled WGS sequence"/>
</dbReference>
<protein>
    <recommendedName>
        <fullName evidence="3">ATP-binding protein</fullName>
    </recommendedName>
</protein>
<sequence>MSCIIEFTGKPGSGKSHASMALLNSTLILFPEKQVKALFSSEHAGSGRFMKIGVLCYTLSFHFTRFFSVYYQLAKALADSSKYRFISSFVNALYLDFRLRNALRKYDVVILDQGFIQLCWANLDQKNLERIKSVLIDLYSPYMRHRLVQVHVVASREIFESGLQMRKDLIDGAGYRFKNLDNGLMKRLTEATVDNNKFSAIEIFNDVDGEVDIVDVIASINEYVHDK</sequence>
<organism evidence="1 2">
    <name type="scientific">Halomonas rhizosphaerae</name>
    <dbReference type="NCBI Taxonomy" id="3043296"/>
    <lineage>
        <taxon>Bacteria</taxon>
        <taxon>Pseudomonadati</taxon>
        <taxon>Pseudomonadota</taxon>
        <taxon>Gammaproteobacteria</taxon>
        <taxon>Oceanospirillales</taxon>
        <taxon>Halomonadaceae</taxon>
        <taxon>Halomonas</taxon>
    </lineage>
</organism>
<comment type="caution">
    <text evidence="1">The sequence shown here is derived from an EMBL/GenBank/DDBJ whole genome shotgun (WGS) entry which is preliminary data.</text>
</comment>
<accession>A0ABT6V1T1</accession>
<proteinExistence type="predicted"/>
<keyword evidence="2" id="KW-1185">Reference proteome</keyword>
<evidence type="ECO:0008006" key="3">
    <source>
        <dbReference type="Google" id="ProtNLM"/>
    </source>
</evidence>
<gene>
    <name evidence="1" type="ORF">QLQ83_12335</name>
</gene>
<dbReference type="RefSeq" id="WP_282735823.1">
    <property type="nucleotide sequence ID" value="NZ_JASCQP010000028.1"/>
</dbReference>
<name>A0ABT6V1T1_9GAMM</name>
<reference evidence="1 2" key="1">
    <citation type="submission" date="2023-04" db="EMBL/GenBank/DDBJ databases">
        <title>Halomonas strains isolated from rhizosphere soil.</title>
        <authorList>
            <person name="Xu L."/>
            <person name="Sun J.-Q."/>
        </authorList>
    </citation>
    <scope>NUCLEOTIDE SEQUENCE [LARGE SCALE GENOMIC DNA]</scope>
    <source>
        <strain evidence="1 2">LR5S20</strain>
    </source>
</reference>
<evidence type="ECO:0000313" key="2">
    <source>
        <dbReference type="Proteomes" id="UP001225957"/>
    </source>
</evidence>